<dbReference type="FunCoup" id="A0A5Q0BKY9">
    <property type="interactions" value="185"/>
</dbReference>
<name>A0A5Q0BKY9_9GAMM</name>
<dbReference type="InterPro" id="IPR020013">
    <property type="entry name" value="Flagellar_FlgE/F/G"/>
</dbReference>
<keyword evidence="7" id="KW-0969">Cilium</keyword>
<dbReference type="InterPro" id="IPR053967">
    <property type="entry name" value="LlgE_F_G-like_D1"/>
</dbReference>
<dbReference type="PANTHER" id="PTHR30435">
    <property type="entry name" value="FLAGELLAR PROTEIN"/>
    <property type="match status" value="1"/>
</dbReference>
<sequence length="521" mass="51305">MATYDIGSNLTIGSYQLLAQNNINVLGDNISNASTAGYKQTEFSFQSALSTANMAVGNSEVFTQGSITNNSNPMDVAINGNGFFVTQTLNGQTNYTRDGQFTLDPSGNLMTSTGQYVIGTDGKMINPSSLAAANAPAAIGTAAAPTFTGFTMTATGGIAITYSDGSSLTVPAPASLSAGVASASDLGAANAPAGTTYTGFSQGSAGTVLSYSDGSTTTIPSFSTMTGVMGPGADPNGNGKQVLTLRFPGIAAPTANAAVTAVTTASGTPGVANPAALTAANAALVAATAKLAIVTAASTALPNALATAADVTAATQVQTDATAAVAAITTANTTPTVANWAAALTAANLVATDSALVPNLVNVSAPTGTSKAGFSYNAATTTLTWTNGNGSTITGITENTAGLGISSTGELVVTGKPSSPVAGSLGGAAGIALVNFQNPNGLAQTQPGVWQWTASASAAPPALTAPGDPGLGVLQSSALESSNADVTALMVQLLEAQRQYQATAQALKTADQDTQTMINLR</sequence>
<accession>A0A5Q0BKY9</accession>
<feature type="domain" description="Flagellar hook protein FlgE/F/G-like D1" evidence="6">
    <location>
        <begin position="77"/>
        <end position="124"/>
    </location>
</feature>
<keyword evidence="7" id="KW-0282">Flagellum</keyword>
<evidence type="ECO:0000259" key="6">
    <source>
        <dbReference type="Pfam" id="PF22692"/>
    </source>
</evidence>
<dbReference type="InterPro" id="IPR019776">
    <property type="entry name" value="Flagellar_basal_body_rod_CS"/>
</dbReference>
<dbReference type="SUPFAM" id="SSF117143">
    <property type="entry name" value="Flagellar hook protein flgE"/>
    <property type="match status" value="1"/>
</dbReference>
<dbReference type="GO" id="GO:0071978">
    <property type="term" value="P:bacterial-type flagellum-dependent swarming motility"/>
    <property type="evidence" value="ECO:0007669"/>
    <property type="project" value="TreeGrafter"/>
</dbReference>
<comment type="subcellular location">
    <subcellularLocation>
        <location evidence="1 4">Bacterial flagellum basal body</location>
    </subcellularLocation>
</comment>
<evidence type="ECO:0000313" key="8">
    <source>
        <dbReference type="Proteomes" id="UP000325755"/>
    </source>
</evidence>
<keyword evidence="7" id="KW-0966">Cell projection</keyword>
<organism evidence="7 8">
    <name type="scientific">Candidatus Methylospira mobilis</name>
    <dbReference type="NCBI Taxonomy" id="1808979"/>
    <lineage>
        <taxon>Bacteria</taxon>
        <taxon>Pseudomonadati</taxon>
        <taxon>Pseudomonadota</taxon>
        <taxon>Gammaproteobacteria</taxon>
        <taxon>Methylococcales</taxon>
        <taxon>Methylococcaceae</taxon>
        <taxon>Candidatus Methylospira</taxon>
    </lineage>
</organism>
<protein>
    <submittedName>
        <fullName evidence="7">Flagellar hook-basal body complex protein</fullName>
    </submittedName>
</protein>
<evidence type="ECO:0000256" key="4">
    <source>
        <dbReference type="RuleBase" id="RU362116"/>
    </source>
</evidence>
<dbReference type="Proteomes" id="UP000325755">
    <property type="component" value="Chromosome"/>
</dbReference>
<comment type="similarity">
    <text evidence="2 4">Belongs to the flagella basal body rod proteins family.</text>
</comment>
<keyword evidence="8" id="KW-1185">Reference proteome</keyword>
<dbReference type="EMBL" id="CP044205">
    <property type="protein sequence ID" value="QFY42436.1"/>
    <property type="molecule type" value="Genomic_DNA"/>
</dbReference>
<evidence type="ECO:0000256" key="3">
    <source>
        <dbReference type="ARBA" id="ARBA00023143"/>
    </source>
</evidence>
<evidence type="ECO:0000256" key="2">
    <source>
        <dbReference type="ARBA" id="ARBA00009677"/>
    </source>
</evidence>
<evidence type="ECO:0000256" key="1">
    <source>
        <dbReference type="ARBA" id="ARBA00004117"/>
    </source>
</evidence>
<keyword evidence="3 4" id="KW-0975">Bacterial flagellum</keyword>
<proteinExistence type="inferred from homology"/>
<evidence type="ECO:0000259" key="5">
    <source>
        <dbReference type="Pfam" id="PF06429"/>
    </source>
</evidence>
<dbReference type="InterPro" id="IPR010930">
    <property type="entry name" value="Flg_bb/hook_C_dom"/>
</dbReference>
<dbReference type="NCBIfam" id="TIGR03506">
    <property type="entry name" value="FlgEFG_subfam"/>
    <property type="match status" value="1"/>
</dbReference>
<dbReference type="InParanoid" id="A0A5Q0BKY9"/>
<dbReference type="PROSITE" id="PS00588">
    <property type="entry name" value="FLAGELLA_BB_ROD"/>
    <property type="match status" value="1"/>
</dbReference>
<dbReference type="RefSeq" id="WP_153248431.1">
    <property type="nucleotide sequence ID" value="NZ_CP044205.1"/>
</dbReference>
<dbReference type="Pfam" id="PF22692">
    <property type="entry name" value="LlgE_F_G_D1"/>
    <property type="match status" value="1"/>
</dbReference>
<gene>
    <name evidence="7" type="ORF">F6R98_07185</name>
</gene>
<dbReference type="KEGG" id="mmob:F6R98_07185"/>
<dbReference type="InterPro" id="IPR037925">
    <property type="entry name" value="FlgE/F/G-like"/>
</dbReference>
<dbReference type="AlphaFoldDB" id="A0A5Q0BKY9"/>
<dbReference type="OrthoDB" id="8578401at2"/>
<dbReference type="PANTHER" id="PTHR30435:SF19">
    <property type="entry name" value="FLAGELLAR BASAL-BODY ROD PROTEIN FLGG"/>
    <property type="match status" value="1"/>
</dbReference>
<dbReference type="GO" id="GO:0009425">
    <property type="term" value="C:bacterial-type flagellum basal body"/>
    <property type="evidence" value="ECO:0007669"/>
    <property type="project" value="UniProtKB-SubCell"/>
</dbReference>
<evidence type="ECO:0000313" key="7">
    <source>
        <dbReference type="EMBL" id="QFY42436.1"/>
    </source>
</evidence>
<reference evidence="7 8" key="1">
    <citation type="submission" date="2019-09" db="EMBL/GenBank/DDBJ databases">
        <title>Ecophysiology of the spiral-shaped methanotroph Methylospira mobilis as revealed by the complete genome sequence.</title>
        <authorList>
            <person name="Oshkin I.Y."/>
            <person name="Dedysh S.N."/>
            <person name="Miroshnikov K."/>
            <person name="Danilova O.V."/>
            <person name="Hakobyan A."/>
            <person name="Liesack W."/>
        </authorList>
    </citation>
    <scope>NUCLEOTIDE SEQUENCE [LARGE SCALE GENOMIC DNA]</scope>
    <source>
        <strain evidence="7 8">Shm1</strain>
    </source>
</reference>
<feature type="domain" description="Flagellar basal-body/hook protein C-terminal" evidence="5">
    <location>
        <begin position="475"/>
        <end position="520"/>
    </location>
</feature>
<dbReference type="Pfam" id="PF06429">
    <property type="entry name" value="Flg_bbr_C"/>
    <property type="match status" value="1"/>
</dbReference>